<feature type="chain" id="PRO_5009186836" evidence="1">
    <location>
        <begin position="19"/>
        <end position="128"/>
    </location>
</feature>
<evidence type="ECO:0000313" key="3">
    <source>
        <dbReference type="Proteomes" id="UP000095601"/>
    </source>
</evidence>
<accession>A0A1E5UCY6</accession>
<sequence length="128" mass="15053">MKKLILLSAMIVSVLSFAQQNSSSNNVKRDSDNYQSYFTMNDASFKNNEADLEISKYYFDIRKYIKSKKAELSSEDYETLMKQNEKDFTTINKAVYGMSARLFLEKYGEELEQYKKKIYEQVDLLAKK</sequence>
<name>A0A1E5UCY6_9FLAO</name>
<dbReference type="AlphaFoldDB" id="A0A1E5UCY6"/>
<gene>
    <name evidence="2" type="ORF">BHF72_0134</name>
</gene>
<proteinExistence type="predicted"/>
<comment type="caution">
    <text evidence="2">The sequence shown here is derived from an EMBL/GenBank/DDBJ whole genome shotgun (WGS) entry which is preliminary data.</text>
</comment>
<keyword evidence="3" id="KW-1185">Reference proteome</keyword>
<evidence type="ECO:0000313" key="2">
    <source>
        <dbReference type="EMBL" id="OEL10761.1"/>
    </source>
</evidence>
<dbReference type="RefSeq" id="WP_069799371.1">
    <property type="nucleotide sequence ID" value="NZ_CP034157.1"/>
</dbReference>
<dbReference type="STRING" id="237258.SAMN04489756_11912"/>
<reference evidence="2 3" key="1">
    <citation type="submission" date="2016-09" db="EMBL/GenBank/DDBJ databases">
        <authorList>
            <person name="Capua I."/>
            <person name="De Benedictis P."/>
            <person name="Joannis T."/>
            <person name="Lombin L.H."/>
            <person name="Cattoli G."/>
        </authorList>
    </citation>
    <scope>NUCLEOTIDE SEQUENCE [LARGE SCALE GENOMIC DNA]</scope>
    <source>
        <strain evidence="2 3">NRS-1</strain>
    </source>
</reference>
<feature type="signal peptide" evidence="1">
    <location>
        <begin position="1"/>
        <end position="18"/>
    </location>
</feature>
<organism evidence="2 3">
    <name type="scientific">Cloacibacterium normanense</name>
    <dbReference type="NCBI Taxonomy" id="237258"/>
    <lineage>
        <taxon>Bacteria</taxon>
        <taxon>Pseudomonadati</taxon>
        <taxon>Bacteroidota</taxon>
        <taxon>Flavobacteriia</taxon>
        <taxon>Flavobacteriales</taxon>
        <taxon>Weeksellaceae</taxon>
    </lineage>
</organism>
<dbReference type="KEGG" id="cnr:EB819_02340"/>
<dbReference type="EMBL" id="MKGI01000073">
    <property type="protein sequence ID" value="OEL10761.1"/>
    <property type="molecule type" value="Genomic_DNA"/>
</dbReference>
<keyword evidence="1" id="KW-0732">Signal</keyword>
<evidence type="ECO:0000256" key="1">
    <source>
        <dbReference type="SAM" id="SignalP"/>
    </source>
</evidence>
<dbReference type="Proteomes" id="UP000095601">
    <property type="component" value="Unassembled WGS sequence"/>
</dbReference>
<protein>
    <submittedName>
        <fullName evidence="2">Uncharacterized protein</fullName>
    </submittedName>
</protein>